<dbReference type="SUPFAM" id="SSF52343">
    <property type="entry name" value="Ferredoxin reductase-like, C-terminal NADP-linked domain"/>
    <property type="match status" value="1"/>
</dbReference>
<dbReference type="Pfam" id="PF00174">
    <property type="entry name" value="Oxidored_molyb"/>
    <property type="match status" value="1"/>
</dbReference>
<keyword evidence="11" id="KW-0479">Metal-binding</keyword>
<dbReference type="GO" id="GO:0008482">
    <property type="term" value="F:sulfite oxidase activity"/>
    <property type="evidence" value="ECO:0007669"/>
    <property type="project" value="TreeGrafter"/>
</dbReference>
<evidence type="ECO:0000256" key="16">
    <source>
        <dbReference type="SAM" id="MobiDB-lite"/>
    </source>
</evidence>
<dbReference type="CDD" id="cd06183">
    <property type="entry name" value="cyt_b5_reduct_like"/>
    <property type="match status" value="1"/>
</dbReference>
<dbReference type="Pfam" id="PF00970">
    <property type="entry name" value="FAD_binding_6"/>
    <property type="match status" value="1"/>
</dbReference>
<comment type="subunit">
    <text evidence="6">Homodimer.</text>
</comment>
<evidence type="ECO:0000256" key="1">
    <source>
        <dbReference type="ARBA" id="ARBA00001924"/>
    </source>
</evidence>
<dbReference type="GO" id="GO:0006790">
    <property type="term" value="P:sulfur compound metabolic process"/>
    <property type="evidence" value="ECO:0007669"/>
    <property type="project" value="TreeGrafter"/>
</dbReference>
<evidence type="ECO:0000313" key="20">
    <source>
        <dbReference type="Proteomes" id="UP000764110"/>
    </source>
</evidence>
<dbReference type="SUPFAM" id="SSF63380">
    <property type="entry name" value="Riboflavin synthase domain-like"/>
    <property type="match status" value="1"/>
</dbReference>
<name>A0A9P8S4B3_9HYPO</name>
<dbReference type="InterPro" id="IPR008335">
    <property type="entry name" value="Mopterin_OxRdtase_euk"/>
</dbReference>
<dbReference type="InterPro" id="IPR001199">
    <property type="entry name" value="Cyt_B5-like_heme/steroid-bd"/>
</dbReference>
<keyword evidence="13" id="KW-0560">Oxidoreductase</keyword>
<proteinExistence type="inferred from homology"/>
<evidence type="ECO:0000256" key="11">
    <source>
        <dbReference type="ARBA" id="ARBA00022723"/>
    </source>
</evidence>
<dbReference type="Gene3D" id="2.60.40.650">
    <property type="match status" value="1"/>
</dbReference>
<dbReference type="Pfam" id="PF00173">
    <property type="entry name" value="Cyt-b5"/>
    <property type="match status" value="1"/>
</dbReference>
<organism evidence="19 20">
    <name type="scientific">Metarhizium humberi</name>
    <dbReference type="NCBI Taxonomy" id="2596975"/>
    <lineage>
        <taxon>Eukaryota</taxon>
        <taxon>Fungi</taxon>
        <taxon>Dikarya</taxon>
        <taxon>Ascomycota</taxon>
        <taxon>Pezizomycotina</taxon>
        <taxon>Sordariomycetes</taxon>
        <taxon>Hypocreomycetidae</taxon>
        <taxon>Hypocreales</taxon>
        <taxon>Clavicipitaceae</taxon>
        <taxon>Metarhizium</taxon>
    </lineage>
</organism>
<evidence type="ECO:0000256" key="12">
    <source>
        <dbReference type="ARBA" id="ARBA00022827"/>
    </source>
</evidence>
<gene>
    <name evidence="19" type="ORF">MHUMG1_09275</name>
</gene>
<feature type="compositionally biased region" description="Basic and acidic residues" evidence="16">
    <location>
        <begin position="124"/>
        <end position="161"/>
    </location>
</feature>
<dbReference type="InterPro" id="IPR005066">
    <property type="entry name" value="MoCF_OxRdtse_dimer"/>
</dbReference>
<dbReference type="Proteomes" id="UP000764110">
    <property type="component" value="Unassembled WGS sequence"/>
</dbReference>
<evidence type="ECO:0000256" key="6">
    <source>
        <dbReference type="ARBA" id="ARBA00011738"/>
    </source>
</evidence>
<protein>
    <recommendedName>
        <fullName evidence="8">Nitrate reductase [NADPH]</fullName>
        <ecNumber evidence="7">1.7.1.3</ecNumber>
    </recommendedName>
</protein>
<dbReference type="PROSITE" id="PS50255">
    <property type="entry name" value="CYTOCHROME_B5_2"/>
    <property type="match status" value="1"/>
</dbReference>
<evidence type="ECO:0000256" key="8">
    <source>
        <dbReference type="ARBA" id="ARBA00015499"/>
    </source>
</evidence>
<keyword evidence="14" id="KW-0534">Nitrate assimilation</keyword>
<dbReference type="InterPro" id="IPR008333">
    <property type="entry name" value="Cbr1-like_FAD-bd_dom"/>
</dbReference>
<dbReference type="InterPro" id="IPR039261">
    <property type="entry name" value="FNR_nucleotide-bd"/>
</dbReference>
<dbReference type="Gene3D" id="2.40.30.10">
    <property type="entry name" value="Translation factors"/>
    <property type="match status" value="1"/>
</dbReference>
<evidence type="ECO:0000256" key="10">
    <source>
        <dbReference type="ARBA" id="ARBA00022630"/>
    </source>
</evidence>
<dbReference type="GO" id="GO:0030151">
    <property type="term" value="F:molybdenum ion binding"/>
    <property type="evidence" value="ECO:0007669"/>
    <property type="project" value="InterPro"/>
</dbReference>
<comment type="function">
    <text evidence="4">Nitrate reductase is a key enzyme involved in the first step of nitrate assimilation in plants, fungi and bacteria.</text>
</comment>
<dbReference type="Gene3D" id="3.40.50.80">
    <property type="entry name" value="Nucleotide-binding domain of ferredoxin-NADP reductase (FNR) module"/>
    <property type="match status" value="1"/>
</dbReference>
<feature type="domain" description="FAD-binding FR-type" evidence="18">
    <location>
        <begin position="757"/>
        <end position="881"/>
    </location>
</feature>
<evidence type="ECO:0000256" key="4">
    <source>
        <dbReference type="ARBA" id="ARBA00003838"/>
    </source>
</evidence>
<evidence type="ECO:0000259" key="18">
    <source>
        <dbReference type="PROSITE" id="PS51384"/>
    </source>
</evidence>
<evidence type="ECO:0000313" key="19">
    <source>
        <dbReference type="EMBL" id="KAH0593028.1"/>
    </source>
</evidence>
<dbReference type="EC" id="1.7.1.3" evidence="7"/>
<comment type="catalytic activity">
    <reaction evidence="15">
        <text>nitrite + NADP(+) + H2O = nitrate + NADPH + H(+)</text>
        <dbReference type="Rhea" id="RHEA:19061"/>
        <dbReference type="ChEBI" id="CHEBI:15377"/>
        <dbReference type="ChEBI" id="CHEBI:15378"/>
        <dbReference type="ChEBI" id="CHEBI:16301"/>
        <dbReference type="ChEBI" id="CHEBI:17632"/>
        <dbReference type="ChEBI" id="CHEBI:57783"/>
        <dbReference type="ChEBI" id="CHEBI:58349"/>
        <dbReference type="EC" id="1.7.1.3"/>
    </reaction>
</comment>
<feature type="region of interest" description="Disordered" evidence="16">
    <location>
        <begin position="122"/>
        <end position="174"/>
    </location>
</feature>
<evidence type="ECO:0000256" key="3">
    <source>
        <dbReference type="ARBA" id="ARBA00001974"/>
    </source>
</evidence>
<dbReference type="Pfam" id="PF00175">
    <property type="entry name" value="NAD_binding_1"/>
    <property type="match status" value="1"/>
</dbReference>
<dbReference type="InterPro" id="IPR017927">
    <property type="entry name" value="FAD-bd_FR_type"/>
</dbReference>
<dbReference type="SUPFAM" id="SSF81296">
    <property type="entry name" value="E set domains"/>
    <property type="match status" value="1"/>
</dbReference>
<feature type="domain" description="Cytochrome b5 heme-binding" evidence="17">
    <location>
        <begin position="640"/>
        <end position="724"/>
    </location>
</feature>
<dbReference type="GO" id="GO:0043546">
    <property type="term" value="F:molybdopterin cofactor binding"/>
    <property type="evidence" value="ECO:0007669"/>
    <property type="project" value="TreeGrafter"/>
</dbReference>
<keyword evidence="12" id="KW-0274">FAD</keyword>
<dbReference type="InterPro" id="IPR036374">
    <property type="entry name" value="OxRdtase_Mopterin-bd_sf"/>
</dbReference>
<dbReference type="Gene3D" id="3.90.420.10">
    <property type="entry name" value="Oxidoreductase, molybdopterin-binding domain"/>
    <property type="match status" value="1"/>
</dbReference>
<comment type="similarity">
    <text evidence="5">Belongs to the nitrate reductase family.</text>
</comment>
<dbReference type="GO" id="GO:0020037">
    <property type="term" value="F:heme binding"/>
    <property type="evidence" value="ECO:0007669"/>
    <property type="project" value="TreeGrafter"/>
</dbReference>
<dbReference type="SUPFAM" id="SSF55856">
    <property type="entry name" value="Cytochrome b5-like heme/steroid binding domain"/>
    <property type="match status" value="1"/>
</dbReference>
<dbReference type="PRINTS" id="PR00406">
    <property type="entry name" value="CYTB5RDTASE"/>
</dbReference>
<evidence type="ECO:0000256" key="7">
    <source>
        <dbReference type="ARBA" id="ARBA00012673"/>
    </source>
</evidence>
<sequence>MDTSCWKVKVQPHPGSSEHDIATEPNWGVGHEHRVGYRNRSNRLPGLTDDGDYHAEIEQAQLARKELEEEITHGTLINFRQLIEHQPDFHLRHPENKSQGWRYVLDTTEDWVKQKQDWPINIRRRQEGQKSAAENDKEVKERRAQQEHEWRRDSDVEKHNDAYAVKTTTSDKEKPLEDMYSTQEIALLRGLEHENDYVSHLKENDGKGNAPRVRNQTQISIDEQDQFSPDNWLPRSSHLIRNTGKHPLNAEPDLSQLFSSGLITPNELHYVRNHGAVPRLLWEFHHVKVEYNNTTKIYSMNDIKGFDVINIPIALACDGNRRKELNMMKRSKGFDWGPGGVSCSYWKGPLLRDVLVDAGVPEVPPDLGVKRYWVNFEGADELSEGNYATSIPFEYAMCAQNDILLAYEINDVPLPPDHGYPIRVIIPGYVGGRCVKWLRKIWISEEENKSHYHIWDNRVLPAFVSEMDGPFAEALFRHPDTACNEQNLNSIIARPAHGETISLSQARKGSSYRIAGIAYDGGGHEVQRVEVSLDNGKTWLYCIRRFPETPIRHGNKYWAWVHWHVDVDVVQLLRASSITARCFNVFKNTQPRDPNWNIMGMMNNCWYTVKLEIVNREQSAVPCMLFRHPTEPGKGEGGWMKPSTENRISDTRQEARAPEKQFTLDGKVYDATSVLGWHPGGPAAILEHAGKVHQDTTDEFSSIHDDFANQKLQAFRECVLGVVTEKAANFIKKNAEAAAKERALSSAKDDQVILQKHRWVPVKLINRKEISADSRIYTFELPGKKSVLGIGTCQHIFLGFHLRDRMLIRSYTPTRPLLPAINDTNPPSDAYRDGNGTFDLTVKTYFPDENQPGGAMSSILDCIPLGEEVEIRGPTGEIVYNGDGNFIIDGKECHFSRVSLVLGGSGVTPGYALVARVIMTPQDKTTISLIDANKTEDDILMRDELDQFRREARDKLRVTHILSHPSDSWNGLRGHVDEVKIKDNLFPPSDDSVALLCGPPTMIQKTVLPVLKGEFKTQGLVLQSTSLICIALEWGYIEDENVFGF</sequence>
<dbReference type="Pfam" id="PF03404">
    <property type="entry name" value="Mo-co_dimer"/>
    <property type="match status" value="1"/>
</dbReference>
<dbReference type="InterPro" id="IPR001433">
    <property type="entry name" value="OxRdtase_FAD/NAD-bd"/>
</dbReference>
<dbReference type="GO" id="GO:0050464">
    <property type="term" value="F:nitrate reductase (NADPH) activity"/>
    <property type="evidence" value="ECO:0007669"/>
    <property type="project" value="UniProtKB-EC"/>
</dbReference>
<evidence type="ECO:0000256" key="13">
    <source>
        <dbReference type="ARBA" id="ARBA00023002"/>
    </source>
</evidence>
<dbReference type="InterPro" id="IPR014756">
    <property type="entry name" value="Ig_E-set"/>
</dbReference>
<dbReference type="PRINTS" id="PR00407">
    <property type="entry name" value="EUMOPTERIN"/>
</dbReference>
<evidence type="ECO:0000256" key="5">
    <source>
        <dbReference type="ARBA" id="ARBA00006253"/>
    </source>
</evidence>
<reference evidence="19 20" key="1">
    <citation type="submission" date="2020-07" db="EMBL/GenBank/DDBJ databases">
        <title>Metarhizium humberi genome.</title>
        <authorList>
            <person name="Lysoe E."/>
        </authorList>
    </citation>
    <scope>NUCLEOTIDE SEQUENCE [LARGE SCALE GENOMIC DNA]</scope>
    <source>
        <strain evidence="19 20">ESALQ1638</strain>
    </source>
</reference>
<dbReference type="EMBL" id="JACEFI010000024">
    <property type="protein sequence ID" value="KAH0593028.1"/>
    <property type="molecule type" value="Genomic_DNA"/>
</dbReference>
<evidence type="ECO:0000256" key="9">
    <source>
        <dbReference type="ARBA" id="ARBA00022505"/>
    </source>
</evidence>
<keyword evidence="9" id="KW-0500">Molybdenum</keyword>
<comment type="cofactor">
    <cofactor evidence="3">
        <name>FAD</name>
        <dbReference type="ChEBI" id="CHEBI:57692"/>
    </cofactor>
</comment>
<dbReference type="InterPro" id="IPR036400">
    <property type="entry name" value="Cyt_B5-like_heme/steroid_sf"/>
</dbReference>
<comment type="cofactor">
    <cofactor evidence="1">
        <name>Mo-molybdopterin</name>
        <dbReference type="ChEBI" id="CHEBI:71302"/>
    </cofactor>
</comment>
<dbReference type="SUPFAM" id="SSF56524">
    <property type="entry name" value="Oxidoreductase molybdopterin-binding domain"/>
    <property type="match status" value="1"/>
</dbReference>
<dbReference type="AlphaFoldDB" id="A0A9P8S4B3"/>
<comment type="caution">
    <text evidence="19">The sequence shown here is derived from an EMBL/GenBank/DDBJ whole genome shotgun (WGS) entry which is preliminary data.</text>
</comment>
<dbReference type="PANTHER" id="PTHR19372">
    <property type="entry name" value="SULFITE REDUCTASE"/>
    <property type="match status" value="1"/>
</dbReference>
<evidence type="ECO:0000259" key="17">
    <source>
        <dbReference type="PROSITE" id="PS50255"/>
    </source>
</evidence>
<dbReference type="InterPro" id="IPR017938">
    <property type="entry name" value="Riboflavin_synthase-like_b-brl"/>
</dbReference>
<evidence type="ECO:0000256" key="2">
    <source>
        <dbReference type="ARBA" id="ARBA00001971"/>
    </source>
</evidence>
<dbReference type="PANTHER" id="PTHR19372:SF7">
    <property type="entry name" value="SULFITE OXIDASE, MITOCHONDRIAL"/>
    <property type="match status" value="1"/>
</dbReference>
<evidence type="ECO:0000256" key="14">
    <source>
        <dbReference type="ARBA" id="ARBA00023063"/>
    </source>
</evidence>
<keyword evidence="10" id="KW-0285">Flavoprotein</keyword>
<keyword evidence="20" id="KW-1185">Reference proteome</keyword>
<dbReference type="InterPro" id="IPR000572">
    <property type="entry name" value="OxRdtase_Mopterin-bd_dom"/>
</dbReference>
<dbReference type="PROSITE" id="PS51384">
    <property type="entry name" value="FAD_FR"/>
    <property type="match status" value="1"/>
</dbReference>
<comment type="cofactor">
    <cofactor evidence="2">
        <name>heme</name>
        <dbReference type="ChEBI" id="CHEBI:30413"/>
    </cofactor>
</comment>
<evidence type="ECO:0000256" key="15">
    <source>
        <dbReference type="ARBA" id="ARBA00049155"/>
    </source>
</evidence>
<dbReference type="GO" id="GO:0042128">
    <property type="term" value="P:nitrate assimilation"/>
    <property type="evidence" value="ECO:0007669"/>
    <property type="project" value="UniProtKB-KW"/>
</dbReference>
<accession>A0A9P8S4B3</accession>